<evidence type="ECO:0000313" key="2">
    <source>
        <dbReference type="Proteomes" id="UP001289374"/>
    </source>
</evidence>
<dbReference type="Pfam" id="PF02992">
    <property type="entry name" value="Transposase_21"/>
    <property type="match status" value="1"/>
</dbReference>
<dbReference type="Proteomes" id="UP001289374">
    <property type="component" value="Unassembled WGS sequence"/>
</dbReference>
<organism evidence="1 2">
    <name type="scientific">Sesamum angolense</name>
    <dbReference type="NCBI Taxonomy" id="2727404"/>
    <lineage>
        <taxon>Eukaryota</taxon>
        <taxon>Viridiplantae</taxon>
        <taxon>Streptophyta</taxon>
        <taxon>Embryophyta</taxon>
        <taxon>Tracheophyta</taxon>
        <taxon>Spermatophyta</taxon>
        <taxon>Magnoliopsida</taxon>
        <taxon>eudicotyledons</taxon>
        <taxon>Gunneridae</taxon>
        <taxon>Pentapetalae</taxon>
        <taxon>asterids</taxon>
        <taxon>lamiids</taxon>
        <taxon>Lamiales</taxon>
        <taxon>Pedaliaceae</taxon>
        <taxon>Sesamum</taxon>
    </lineage>
</organism>
<reference evidence="1" key="1">
    <citation type="submission" date="2020-06" db="EMBL/GenBank/DDBJ databases">
        <authorList>
            <person name="Li T."/>
            <person name="Hu X."/>
            <person name="Zhang T."/>
            <person name="Song X."/>
            <person name="Zhang H."/>
            <person name="Dai N."/>
            <person name="Sheng W."/>
            <person name="Hou X."/>
            <person name="Wei L."/>
        </authorList>
    </citation>
    <scope>NUCLEOTIDE SEQUENCE</scope>
    <source>
        <strain evidence="1">K16</strain>
        <tissue evidence="1">Leaf</tissue>
    </source>
</reference>
<keyword evidence="2" id="KW-1185">Reference proteome</keyword>
<proteinExistence type="predicted"/>
<gene>
    <name evidence="1" type="ORF">Sango_1180100</name>
</gene>
<dbReference type="PANTHER" id="PTHR10775:SF166">
    <property type="entry name" value="OS04G0146034 PROTEIN"/>
    <property type="match status" value="1"/>
</dbReference>
<dbReference type="PANTHER" id="PTHR10775">
    <property type="entry name" value="OS08G0208400 PROTEIN"/>
    <property type="match status" value="1"/>
</dbReference>
<reference evidence="1" key="2">
    <citation type="journal article" date="2024" name="Plant">
        <title>Genomic evolution and insights into agronomic trait innovations of Sesamum species.</title>
        <authorList>
            <person name="Miao H."/>
            <person name="Wang L."/>
            <person name="Qu L."/>
            <person name="Liu H."/>
            <person name="Sun Y."/>
            <person name="Le M."/>
            <person name="Wang Q."/>
            <person name="Wei S."/>
            <person name="Zheng Y."/>
            <person name="Lin W."/>
            <person name="Duan Y."/>
            <person name="Cao H."/>
            <person name="Xiong S."/>
            <person name="Wang X."/>
            <person name="Wei L."/>
            <person name="Li C."/>
            <person name="Ma Q."/>
            <person name="Ju M."/>
            <person name="Zhao R."/>
            <person name="Li G."/>
            <person name="Mu C."/>
            <person name="Tian Q."/>
            <person name="Mei H."/>
            <person name="Zhang T."/>
            <person name="Gao T."/>
            <person name="Zhang H."/>
        </authorList>
    </citation>
    <scope>NUCLEOTIDE SEQUENCE</scope>
    <source>
        <strain evidence="1">K16</strain>
    </source>
</reference>
<dbReference type="InterPro" id="IPR004242">
    <property type="entry name" value="Transposase_21"/>
</dbReference>
<dbReference type="AlphaFoldDB" id="A0AAE1WWE0"/>
<protein>
    <submittedName>
        <fullName evidence="1">Uncharacterized protein</fullName>
    </submittedName>
</protein>
<evidence type="ECO:0000313" key="1">
    <source>
        <dbReference type="EMBL" id="KAK4400740.1"/>
    </source>
</evidence>
<dbReference type="EMBL" id="JACGWL010000006">
    <property type="protein sequence ID" value="KAK4400740.1"/>
    <property type="molecule type" value="Genomic_DNA"/>
</dbReference>
<accession>A0AAE1WWE0</accession>
<comment type="caution">
    <text evidence="1">The sequence shown here is derived from an EMBL/GenBank/DDBJ whole genome shotgun (WGS) entry which is preliminary data.</text>
</comment>
<name>A0AAE1WWE0_9LAMI</name>
<sequence length="169" mass="19982">MFERAFAHTILRHKINTFVQFPSSMCMSYEYMFMTMVILGPSIPKRLIDVYLELLIKELLELWHVGVRTYDHATDNAFIMLAALMWIVNDLPAYGMAFGWSTARVMGCPICMNYTRAFHLQHGRKACYFDCHKQFLPKHPYRRNKKAFTKNRVENKVARPRLTRNKILN</sequence>